<reference evidence="2" key="2">
    <citation type="journal article" date="2023" name="Science">
        <title>Genomic signatures of disease resistance in endangered staghorn corals.</title>
        <authorList>
            <person name="Vollmer S.V."/>
            <person name="Selwyn J.D."/>
            <person name="Despard B.A."/>
            <person name="Roesel C.L."/>
        </authorList>
    </citation>
    <scope>NUCLEOTIDE SEQUENCE</scope>
    <source>
        <strain evidence="2">K2</strain>
    </source>
</reference>
<gene>
    <name evidence="2" type="ORF">P5673_032417</name>
</gene>
<dbReference type="Proteomes" id="UP001249851">
    <property type="component" value="Unassembled WGS sequence"/>
</dbReference>
<evidence type="ECO:0000256" key="1">
    <source>
        <dbReference type="SAM" id="Phobius"/>
    </source>
</evidence>
<evidence type="ECO:0000313" key="2">
    <source>
        <dbReference type="EMBL" id="KAK2547596.1"/>
    </source>
</evidence>
<organism evidence="2 3">
    <name type="scientific">Acropora cervicornis</name>
    <name type="common">Staghorn coral</name>
    <dbReference type="NCBI Taxonomy" id="6130"/>
    <lineage>
        <taxon>Eukaryota</taxon>
        <taxon>Metazoa</taxon>
        <taxon>Cnidaria</taxon>
        <taxon>Anthozoa</taxon>
        <taxon>Hexacorallia</taxon>
        <taxon>Scleractinia</taxon>
        <taxon>Astrocoeniina</taxon>
        <taxon>Acroporidae</taxon>
        <taxon>Acropora</taxon>
    </lineage>
</organism>
<proteinExistence type="predicted"/>
<reference evidence="2" key="1">
    <citation type="journal article" date="2023" name="G3 (Bethesda)">
        <title>Whole genome assembly and annotation of the endangered Caribbean coral Acropora cervicornis.</title>
        <authorList>
            <person name="Selwyn J.D."/>
            <person name="Vollmer S.V."/>
        </authorList>
    </citation>
    <scope>NUCLEOTIDE SEQUENCE</scope>
    <source>
        <strain evidence="2">K2</strain>
    </source>
</reference>
<keyword evidence="1" id="KW-1133">Transmembrane helix</keyword>
<sequence length="71" mass="7541">MGPVVVGAVVLAIVVGFVSWWVHKRMKCRRDLARPIKDDICMIPAVSEAGPPVAIGTDGAAERAGRSTVQK</sequence>
<evidence type="ECO:0000313" key="3">
    <source>
        <dbReference type="Proteomes" id="UP001249851"/>
    </source>
</evidence>
<feature type="transmembrane region" description="Helical" evidence="1">
    <location>
        <begin position="6"/>
        <end position="22"/>
    </location>
</feature>
<dbReference type="EMBL" id="JARQWQ010000177">
    <property type="protein sequence ID" value="KAK2547596.1"/>
    <property type="molecule type" value="Genomic_DNA"/>
</dbReference>
<comment type="caution">
    <text evidence="2">The sequence shown here is derived from an EMBL/GenBank/DDBJ whole genome shotgun (WGS) entry which is preliminary data.</text>
</comment>
<protein>
    <submittedName>
        <fullName evidence="2">Uncharacterized protein</fullName>
    </submittedName>
</protein>
<keyword evidence="1" id="KW-0472">Membrane</keyword>
<keyword evidence="3" id="KW-1185">Reference proteome</keyword>
<name>A0AAD9PRK7_ACRCE</name>
<accession>A0AAD9PRK7</accession>
<keyword evidence="1" id="KW-0812">Transmembrane</keyword>
<dbReference type="AlphaFoldDB" id="A0AAD9PRK7"/>